<name>A0ABS2GK89_9FIRM</name>
<evidence type="ECO:0000256" key="1">
    <source>
        <dbReference type="SAM" id="Phobius"/>
    </source>
</evidence>
<dbReference type="Proteomes" id="UP000724149">
    <property type="component" value="Unassembled WGS sequence"/>
</dbReference>
<organism evidence="3 4">
    <name type="scientific">Hydrogenoanaerobacterium saccharovorans</name>
    <dbReference type="NCBI Taxonomy" id="474960"/>
    <lineage>
        <taxon>Bacteria</taxon>
        <taxon>Bacillati</taxon>
        <taxon>Bacillota</taxon>
        <taxon>Clostridia</taxon>
        <taxon>Eubacteriales</taxon>
        <taxon>Oscillospiraceae</taxon>
        <taxon>Hydrogenoanaerobacterium</taxon>
    </lineage>
</organism>
<accession>A0ABS2GK89</accession>
<dbReference type="EMBL" id="JACSNR010000001">
    <property type="protein sequence ID" value="MBM6922411.1"/>
    <property type="molecule type" value="Genomic_DNA"/>
</dbReference>
<proteinExistence type="predicted"/>
<reference evidence="3 4" key="1">
    <citation type="journal article" date="2021" name="Sci. Rep.">
        <title>The distribution of antibiotic resistance genes in chicken gut microbiota commensals.</title>
        <authorList>
            <person name="Juricova H."/>
            <person name="Matiasovicova J."/>
            <person name="Kubasova T."/>
            <person name="Cejkova D."/>
            <person name="Rychlik I."/>
        </authorList>
    </citation>
    <scope>NUCLEOTIDE SEQUENCE [LARGE SCALE GENOMIC DNA]</scope>
    <source>
        <strain evidence="3 4">An564</strain>
    </source>
</reference>
<sequence>MAADLLLPLLFCGILCWGAVQGVDVFAAFRTGAARGLTAAGEILPSLIALVTAVTMLRASGALELLCSVFAPATEQLGLPGELLPMALLRPVSGSGALALFEDILTRFGPDSFIGRTASVLMGSTETTFYTIALYFGATKVRNTRHCLPAALLADLAGICLSAAAVGLFLGR</sequence>
<evidence type="ECO:0000313" key="4">
    <source>
        <dbReference type="Proteomes" id="UP000724149"/>
    </source>
</evidence>
<dbReference type="RefSeq" id="WP_204719350.1">
    <property type="nucleotide sequence ID" value="NZ_JACSNR010000001.1"/>
</dbReference>
<evidence type="ECO:0000313" key="3">
    <source>
        <dbReference type="EMBL" id="MBM6922411.1"/>
    </source>
</evidence>
<keyword evidence="1" id="KW-0472">Membrane</keyword>
<keyword evidence="1" id="KW-0812">Transmembrane</keyword>
<dbReference type="InterPro" id="IPR011642">
    <property type="entry name" value="Gate_dom"/>
</dbReference>
<dbReference type="PANTHER" id="PTHR35793">
    <property type="entry name" value="INNER MEMBRANE PROTEIN YJIG"/>
    <property type="match status" value="1"/>
</dbReference>
<feature type="domain" description="Nucleoside transporter/FeoB GTPase Gate" evidence="2">
    <location>
        <begin position="43"/>
        <end position="139"/>
    </location>
</feature>
<dbReference type="InterPro" id="IPR052549">
    <property type="entry name" value="SpmB"/>
</dbReference>
<feature type="transmembrane region" description="Helical" evidence="1">
    <location>
        <begin position="148"/>
        <end position="170"/>
    </location>
</feature>
<gene>
    <name evidence="3" type="ORF">H9X81_01710</name>
</gene>
<dbReference type="Pfam" id="PF07670">
    <property type="entry name" value="Gate"/>
    <property type="match status" value="1"/>
</dbReference>
<feature type="transmembrane region" description="Helical" evidence="1">
    <location>
        <begin position="46"/>
        <end position="71"/>
    </location>
</feature>
<evidence type="ECO:0000259" key="2">
    <source>
        <dbReference type="Pfam" id="PF07670"/>
    </source>
</evidence>
<keyword evidence="1" id="KW-1133">Transmembrane helix</keyword>
<dbReference type="PANTHER" id="PTHR35793:SF2">
    <property type="entry name" value="INNER MEMBRANE PROTEIN YJIG"/>
    <property type="match status" value="1"/>
</dbReference>
<keyword evidence="4" id="KW-1185">Reference proteome</keyword>
<comment type="caution">
    <text evidence="3">The sequence shown here is derived from an EMBL/GenBank/DDBJ whole genome shotgun (WGS) entry which is preliminary data.</text>
</comment>
<feature type="transmembrane region" description="Helical" evidence="1">
    <location>
        <begin position="113"/>
        <end position="136"/>
    </location>
</feature>
<protein>
    <submittedName>
        <fullName evidence="3">Spore maturation protein</fullName>
    </submittedName>
</protein>